<keyword evidence="2" id="KW-1185">Reference proteome</keyword>
<proteinExistence type="predicted"/>
<sequence>ELGTHVSIDKCSFGDLSFDNFRSKTTKIIPCDDFSKKLKNNYFMEFKEILGRQYEKECLVDIIGEVVNVEPLKYIIATGKCLTKLELITIRDTM</sequence>
<name>A0ABQ8BAA8_BRANA</name>
<evidence type="ECO:0000313" key="1">
    <source>
        <dbReference type="EMBL" id="KAH0901752.1"/>
    </source>
</evidence>
<accession>A0ABQ8BAA8</accession>
<comment type="caution">
    <text evidence="1">The sequence shown here is derived from an EMBL/GenBank/DDBJ whole genome shotgun (WGS) entry which is preliminary data.</text>
</comment>
<feature type="non-terminal residue" evidence="1">
    <location>
        <position position="1"/>
    </location>
</feature>
<organism evidence="1 2">
    <name type="scientific">Brassica napus</name>
    <name type="common">Rape</name>
    <dbReference type="NCBI Taxonomy" id="3708"/>
    <lineage>
        <taxon>Eukaryota</taxon>
        <taxon>Viridiplantae</taxon>
        <taxon>Streptophyta</taxon>
        <taxon>Embryophyta</taxon>
        <taxon>Tracheophyta</taxon>
        <taxon>Spermatophyta</taxon>
        <taxon>Magnoliopsida</taxon>
        <taxon>eudicotyledons</taxon>
        <taxon>Gunneridae</taxon>
        <taxon>Pentapetalae</taxon>
        <taxon>rosids</taxon>
        <taxon>malvids</taxon>
        <taxon>Brassicales</taxon>
        <taxon>Brassicaceae</taxon>
        <taxon>Brassiceae</taxon>
        <taxon>Brassica</taxon>
    </lineage>
</organism>
<gene>
    <name evidence="1" type="ORF">HID58_041255</name>
</gene>
<dbReference type="EMBL" id="JAGKQM010000011">
    <property type="protein sequence ID" value="KAH0901752.1"/>
    <property type="molecule type" value="Genomic_DNA"/>
</dbReference>
<protein>
    <submittedName>
        <fullName evidence="1">Uncharacterized protein</fullName>
    </submittedName>
</protein>
<dbReference type="Proteomes" id="UP000824890">
    <property type="component" value="Unassembled WGS sequence"/>
</dbReference>
<evidence type="ECO:0000313" key="2">
    <source>
        <dbReference type="Proteomes" id="UP000824890"/>
    </source>
</evidence>
<reference evidence="1 2" key="1">
    <citation type="submission" date="2021-05" db="EMBL/GenBank/DDBJ databases">
        <title>Genome Assembly of Synthetic Allotetraploid Brassica napus Reveals Homoeologous Exchanges between Subgenomes.</title>
        <authorList>
            <person name="Davis J.T."/>
        </authorList>
    </citation>
    <scope>NUCLEOTIDE SEQUENCE [LARGE SCALE GENOMIC DNA]</scope>
    <source>
        <strain evidence="2">cv. Da-Ae</strain>
        <tissue evidence="1">Seedling</tissue>
    </source>
</reference>